<accession>A0A6G0Z341</accession>
<evidence type="ECO:0000259" key="1">
    <source>
        <dbReference type="Pfam" id="PF20209"/>
    </source>
</evidence>
<proteinExistence type="predicted"/>
<dbReference type="Proteomes" id="UP000478052">
    <property type="component" value="Unassembled WGS sequence"/>
</dbReference>
<evidence type="ECO:0000313" key="3">
    <source>
        <dbReference type="Proteomes" id="UP000478052"/>
    </source>
</evidence>
<dbReference type="InterPro" id="IPR046700">
    <property type="entry name" value="DUF6570"/>
</dbReference>
<dbReference type="EMBL" id="VUJU01001491">
    <property type="protein sequence ID" value="KAF0765075.1"/>
    <property type="molecule type" value="Genomic_DNA"/>
</dbReference>
<evidence type="ECO:0000313" key="2">
    <source>
        <dbReference type="EMBL" id="KAF0765075.1"/>
    </source>
</evidence>
<reference evidence="2 3" key="1">
    <citation type="submission" date="2019-08" db="EMBL/GenBank/DDBJ databases">
        <title>Whole genome of Aphis craccivora.</title>
        <authorList>
            <person name="Voronova N.V."/>
            <person name="Shulinski R.S."/>
            <person name="Bandarenka Y.V."/>
            <person name="Zhorov D.G."/>
            <person name="Warner D."/>
        </authorList>
    </citation>
    <scope>NUCLEOTIDE SEQUENCE [LARGE SCALE GENOMIC DNA]</scope>
    <source>
        <strain evidence="2">180601</strain>
        <tissue evidence="2">Whole Body</tissue>
    </source>
</reference>
<feature type="domain" description="DUF6570" evidence="1">
    <location>
        <begin position="85"/>
        <end position="211"/>
    </location>
</feature>
<dbReference type="Pfam" id="PF20209">
    <property type="entry name" value="DUF6570"/>
    <property type="match status" value="1"/>
</dbReference>
<protein>
    <recommendedName>
        <fullName evidence="1">DUF6570 domain-containing protein</fullName>
    </recommendedName>
</protein>
<organism evidence="2 3">
    <name type="scientific">Aphis craccivora</name>
    <name type="common">Cowpea aphid</name>
    <dbReference type="NCBI Taxonomy" id="307492"/>
    <lineage>
        <taxon>Eukaryota</taxon>
        <taxon>Metazoa</taxon>
        <taxon>Ecdysozoa</taxon>
        <taxon>Arthropoda</taxon>
        <taxon>Hexapoda</taxon>
        <taxon>Insecta</taxon>
        <taxon>Pterygota</taxon>
        <taxon>Neoptera</taxon>
        <taxon>Paraneoptera</taxon>
        <taxon>Hemiptera</taxon>
        <taxon>Sternorrhyncha</taxon>
        <taxon>Aphidomorpha</taxon>
        <taxon>Aphidoidea</taxon>
        <taxon>Aphididae</taxon>
        <taxon>Aphidini</taxon>
        <taxon>Aphis</taxon>
        <taxon>Aphis</taxon>
    </lineage>
</organism>
<gene>
    <name evidence="2" type="ORF">FWK35_00006960</name>
</gene>
<keyword evidence="3" id="KW-1185">Reference proteome</keyword>
<dbReference type="AlphaFoldDB" id="A0A6G0Z341"/>
<name>A0A6G0Z341_APHCR</name>
<comment type="caution">
    <text evidence="2">The sequence shown here is derived from an EMBL/GenBank/DDBJ whole genome shotgun (WGS) entry which is preliminary data.</text>
</comment>
<sequence>MFIQIKINKIDWAIHNININMLLEMEQLSKKLGKSFDLCEDNIIATYSQNPISNEHCEKICKFVETNNLLSDFICLYCIKIFRSNALPPSCILNNLYSPVTPQVLLCLNDFERIVIQQAKTFQVFVKMSSVVGRKQPKNAMNQKVIGKAFHLPLPLEETLKKLSIPNQAIIEHELYILVRSIPMKNKKIWQSLVNIQQVYNALLWLKANNIFINAEDLHKHAQTWENENPVLIENTGKQRDINEIQANSNRTKR</sequence>